<organism evidence="2 3">
    <name type="scientific">Ambispora leptoticha</name>
    <dbReference type="NCBI Taxonomy" id="144679"/>
    <lineage>
        <taxon>Eukaryota</taxon>
        <taxon>Fungi</taxon>
        <taxon>Fungi incertae sedis</taxon>
        <taxon>Mucoromycota</taxon>
        <taxon>Glomeromycotina</taxon>
        <taxon>Glomeromycetes</taxon>
        <taxon>Archaeosporales</taxon>
        <taxon>Ambisporaceae</taxon>
        <taxon>Ambispora</taxon>
    </lineage>
</organism>
<dbReference type="PANTHER" id="PTHR47349:SF1">
    <property type="entry name" value="AER328WP"/>
    <property type="match status" value="1"/>
</dbReference>
<protein>
    <submittedName>
        <fullName evidence="2">10241_t:CDS:1</fullName>
    </submittedName>
</protein>
<dbReference type="InterPro" id="IPR058933">
    <property type="entry name" value="YMC020W-like_ab_hydrolase"/>
</dbReference>
<dbReference type="Pfam" id="PF26147">
    <property type="entry name" value="AB_HYDROLASE_YMC0-YMC35"/>
    <property type="match status" value="1"/>
</dbReference>
<comment type="caution">
    <text evidence="2">The sequence shown here is derived from an EMBL/GenBank/DDBJ whole genome shotgun (WGS) entry which is preliminary data.</text>
</comment>
<name>A0A9N9D135_9GLOM</name>
<accession>A0A9N9D135</accession>
<dbReference type="AlphaFoldDB" id="A0A9N9D135"/>
<evidence type="ECO:0000313" key="3">
    <source>
        <dbReference type="Proteomes" id="UP000789508"/>
    </source>
</evidence>
<dbReference type="OrthoDB" id="5598028at2759"/>
<gene>
    <name evidence="2" type="ORF">ALEPTO_LOCUS8890</name>
</gene>
<reference evidence="2" key="1">
    <citation type="submission" date="2021-06" db="EMBL/GenBank/DDBJ databases">
        <authorList>
            <person name="Kallberg Y."/>
            <person name="Tangrot J."/>
            <person name="Rosling A."/>
        </authorList>
    </citation>
    <scope>NUCLEOTIDE SEQUENCE</scope>
    <source>
        <strain evidence="2">FL130A</strain>
    </source>
</reference>
<dbReference type="InterPro" id="IPR058934">
    <property type="entry name" value="YMC020W-like"/>
</dbReference>
<dbReference type="PANTHER" id="PTHR47349">
    <property type="entry name" value="CHROMOSOME 8, WHOLE GENOME SHOTGUN SEQUENCE"/>
    <property type="match status" value="1"/>
</dbReference>
<dbReference type="EMBL" id="CAJVPS010005842">
    <property type="protein sequence ID" value="CAG8619172.1"/>
    <property type="molecule type" value="Genomic_DNA"/>
</dbReference>
<evidence type="ECO:0000313" key="2">
    <source>
        <dbReference type="EMBL" id="CAG8619172.1"/>
    </source>
</evidence>
<sequence length="417" mass="46976">MILPEYENIDSISHQMPALLNRIETIANSTRLLDKQQQITILSVHGWLPEIAQGILPVPSQILVDKMESAVRRYLNLGQNEGNITGIRLTGYGLVEERVEMFLKRIQNDRNYVDKVSNASVIFIVGHSQGVPTSVLLFSRLIEVGLVNPQKQRIALLLLAGISEGPTSRAEIGDPIGKVIGDKATSELFAFQISTDAIAKKYRTATETALKLGVKILYFASGNDEVVPLHSALFSSVDHPSILRGIYVTDNIYQDKRFIVDLVRLLIRIRNHNYSDQGLLIHLSNSLIGYLKDEGHNHLTTDDDAYMTAVKHLYESKTYEGIEPKFAEFDYSRVIYINGSYIPWGMRGLLSDEVLFNSEKLGPDITSLRKSFMNWTPRFDDKVAIELKLLLVPFGDTNEEQYIDIVNTHHHIVSAKI</sequence>
<keyword evidence="3" id="KW-1185">Reference proteome</keyword>
<evidence type="ECO:0000259" key="1">
    <source>
        <dbReference type="Pfam" id="PF26147"/>
    </source>
</evidence>
<feature type="domain" description="YMC020W-like alpha/beta hydrolase" evidence="1">
    <location>
        <begin position="37"/>
        <end position="352"/>
    </location>
</feature>
<dbReference type="Proteomes" id="UP000789508">
    <property type="component" value="Unassembled WGS sequence"/>
</dbReference>
<proteinExistence type="predicted"/>